<dbReference type="SMART" id="SM00165">
    <property type="entry name" value="UBA"/>
    <property type="match status" value="2"/>
</dbReference>
<dbReference type="Pfam" id="PF05773">
    <property type="entry name" value="RWD"/>
    <property type="match status" value="1"/>
</dbReference>
<dbReference type="InterPro" id="IPR059023">
    <property type="entry name" value="RNA_hel_CTD"/>
</dbReference>
<keyword evidence="2" id="KW-0378">Hydrolase</keyword>
<feature type="compositionally biased region" description="Polar residues" evidence="6">
    <location>
        <begin position="502"/>
        <end position="519"/>
    </location>
</feature>
<dbReference type="InterPro" id="IPR001650">
    <property type="entry name" value="Helicase_C-like"/>
</dbReference>
<dbReference type="GO" id="GO:0005524">
    <property type="term" value="F:ATP binding"/>
    <property type="evidence" value="ECO:0007669"/>
    <property type="project" value="UniProtKB-KW"/>
</dbReference>
<dbReference type="SUPFAM" id="SSF54495">
    <property type="entry name" value="UBC-like"/>
    <property type="match status" value="1"/>
</dbReference>
<dbReference type="CDD" id="cd18791">
    <property type="entry name" value="SF2_C_RHA"/>
    <property type="match status" value="1"/>
</dbReference>
<evidence type="ECO:0000313" key="10">
    <source>
        <dbReference type="EMBL" id="OKL57819.1"/>
    </source>
</evidence>
<dbReference type="InterPro" id="IPR009060">
    <property type="entry name" value="UBA-like_sf"/>
</dbReference>
<evidence type="ECO:0000256" key="5">
    <source>
        <dbReference type="SAM" id="Coils"/>
    </source>
</evidence>
<keyword evidence="5" id="KW-0175">Coiled coil</keyword>
<evidence type="ECO:0000313" key="11">
    <source>
        <dbReference type="Proteomes" id="UP000214365"/>
    </source>
</evidence>
<dbReference type="PANTHER" id="PTHR18934">
    <property type="entry name" value="ATP-DEPENDENT RNA HELICASE"/>
    <property type="match status" value="1"/>
</dbReference>
<evidence type="ECO:0000256" key="3">
    <source>
        <dbReference type="ARBA" id="ARBA00022806"/>
    </source>
</evidence>
<dbReference type="GO" id="GO:0004386">
    <property type="term" value="F:helicase activity"/>
    <property type="evidence" value="ECO:0007669"/>
    <property type="project" value="UniProtKB-KW"/>
</dbReference>
<name>A0A225AQD3_TALAT</name>
<dbReference type="RefSeq" id="XP_020117940.1">
    <property type="nucleotide sequence ID" value="XM_020261899.1"/>
</dbReference>
<dbReference type="Gene3D" id="3.40.50.300">
    <property type="entry name" value="P-loop containing nucleotide triphosphate hydrolases"/>
    <property type="match status" value="2"/>
</dbReference>
<evidence type="ECO:0000256" key="2">
    <source>
        <dbReference type="ARBA" id="ARBA00022801"/>
    </source>
</evidence>
<feature type="region of interest" description="Disordered" evidence="6">
    <location>
        <begin position="495"/>
        <end position="546"/>
    </location>
</feature>
<dbReference type="Gene3D" id="1.20.120.1080">
    <property type="match status" value="1"/>
</dbReference>
<dbReference type="InterPro" id="IPR007502">
    <property type="entry name" value="Helicase-assoc_dom"/>
</dbReference>
<dbReference type="PROSITE" id="PS50908">
    <property type="entry name" value="RWD"/>
    <property type="match status" value="1"/>
</dbReference>
<dbReference type="Pfam" id="PF21010">
    <property type="entry name" value="HA2_C"/>
    <property type="match status" value="1"/>
</dbReference>
<dbReference type="Pfam" id="PF26026">
    <property type="entry name" value="RNA_hel_CTD"/>
    <property type="match status" value="1"/>
</dbReference>
<feature type="domain" description="RWD" evidence="7">
    <location>
        <begin position="392"/>
        <end position="491"/>
    </location>
</feature>
<dbReference type="InterPro" id="IPR048333">
    <property type="entry name" value="HA2_WH"/>
</dbReference>
<dbReference type="PANTHER" id="PTHR18934:SF267">
    <property type="entry name" value="ATP-DEPENDENT RNA HELICASE YLR419W-RELATED"/>
    <property type="match status" value="1"/>
</dbReference>
<dbReference type="PROSITE" id="PS51194">
    <property type="entry name" value="HELICASE_CTER"/>
    <property type="match status" value="1"/>
</dbReference>
<feature type="region of interest" description="Disordered" evidence="6">
    <location>
        <begin position="1"/>
        <end position="47"/>
    </location>
</feature>
<dbReference type="InterPro" id="IPR006575">
    <property type="entry name" value="RWD_dom"/>
</dbReference>
<dbReference type="Pfam" id="PF07717">
    <property type="entry name" value="OB_NTP_bind"/>
    <property type="match status" value="1"/>
</dbReference>
<proteinExistence type="predicted"/>
<evidence type="ECO:0000259" key="7">
    <source>
        <dbReference type="PROSITE" id="PS50908"/>
    </source>
</evidence>
<evidence type="ECO:0000256" key="6">
    <source>
        <dbReference type="SAM" id="MobiDB-lite"/>
    </source>
</evidence>
<dbReference type="SMART" id="SM00490">
    <property type="entry name" value="HELICc"/>
    <property type="match status" value="1"/>
</dbReference>
<dbReference type="STRING" id="1441469.A0A225AQD3"/>
<protein>
    <recommendedName>
        <fullName evidence="12">ATP-dependent RNA helicase ucp12</fullName>
    </recommendedName>
</protein>
<dbReference type="SUPFAM" id="SSF52540">
    <property type="entry name" value="P-loop containing nucleoside triphosphate hydrolases"/>
    <property type="match status" value="1"/>
</dbReference>
<evidence type="ECO:0000256" key="4">
    <source>
        <dbReference type="ARBA" id="ARBA00022840"/>
    </source>
</evidence>
<dbReference type="InterPro" id="IPR027417">
    <property type="entry name" value="P-loop_NTPase"/>
</dbReference>
<dbReference type="FunFam" id="1.20.120.1080:FF:000002">
    <property type="entry name" value="Putative ATP-dependent RNA helicase DHX36"/>
    <property type="match status" value="1"/>
</dbReference>
<dbReference type="Pfam" id="PF24385">
    <property type="entry name" value="DSRM_DHX29"/>
    <property type="match status" value="1"/>
</dbReference>
<feature type="coiled-coil region" evidence="5">
    <location>
        <begin position="183"/>
        <end position="210"/>
    </location>
</feature>
<dbReference type="SUPFAM" id="SSF46934">
    <property type="entry name" value="UBA-like"/>
    <property type="match status" value="1"/>
</dbReference>
<dbReference type="FunFam" id="3.40.50.300:FF:001214">
    <property type="entry name" value="DExH-box ATP-dependent RNA helicase"/>
    <property type="match status" value="1"/>
</dbReference>
<evidence type="ECO:0000259" key="9">
    <source>
        <dbReference type="PROSITE" id="PS51194"/>
    </source>
</evidence>
<dbReference type="InterPro" id="IPR016135">
    <property type="entry name" value="UBQ-conjugating_enzyme/RWD"/>
</dbReference>
<comment type="caution">
    <text evidence="10">The sequence shown here is derived from an EMBL/GenBank/DDBJ whole genome shotgun (WGS) entry which is preliminary data.</text>
</comment>
<dbReference type="PROSITE" id="PS51192">
    <property type="entry name" value="HELICASE_ATP_BIND_1"/>
    <property type="match status" value="1"/>
</dbReference>
<dbReference type="Proteomes" id="UP000214365">
    <property type="component" value="Unassembled WGS sequence"/>
</dbReference>
<organism evidence="10 11">
    <name type="scientific">Talaromyces atroroseus</name>
    <dbReference type="NCBI Taxonomy" id="1441469"/>
    <lineage>
        <taxon>Eukaryota</taxon>
        <taxon>Fungi</taxon>
        <taxon>Dikarya</taxon>
        <taxon>Ascomycota</taxon>
        <taxon>Pezizomycotina</taxon>
        <taxon>Eurotiomycetes</taxon>
        <taxon>Eurotiomycetidae</taxon>
        <taxon>Eurotiales</taxon>
        <taxon>Trichocomaceae</taxon>
        <taxon>Talaromyces</taxon>
        <taxon>Talaromyces sect. Trachyspermi</taxon>
    </lineage>
</organism>
<dbReference type="CDD" id="cd23827">
    <property type="entry name" value="RWD_YLR419W-like"/>
    <property type="match status" value="1"/>
</dbReference>
<dbReference type="SMART" id="SM00487">
    <property type="entry name" value="DEXDc"/>
    <property type="match status" value="1"/>
</dbReference>
<dbReference type="EMBL" id="LFMY01000011">
    <property type="protein sequence ID" value="OKL57819.1"/>
    <property type="molecule type" value="Genomic_DNA"/>
</dbReference>
<dbReference type="OrthoDB" id="5600252at2759"/>
<dbReference type="InterPro" id="IPR015940">
    <property type="entry name" value="UBA"/>
</dbReference>
<dbReference type="Gene3D" id="3.10.110.10">
    <property type="entry name" value="Ubiquitin Conjugating Enzyme"/>
    <property type="match status" value="1"/>
</dbReference>
<evidence type="ECO:0008006" key="12">
    <source>
        <dbReference type="Google" id="ProtNLM"/>
    </source>
</evidence>
<dbReference type="Pfam" id="PF00270">
    <property type="entry name" value="DEAD"/>
    <property type="match status" value="1"/>
</dbReference>
<dbReference type="InterPro" id="IPR014001">
    <property type="entry name" value="Helicase_ATP-bd"/>
</dbReference>
<dbReference type="GO" id="GO:0003723">
    <property type="term" value="F:RNA binding"/>
    <property type="evidence" value="ECO:0007669"/>
    <property type="project" value="TreeGrafter"/>
</dbReference>
<keyword evidence="1" id="KW-0547">Nucleotide-binding</keyword>
<dbReference type="InterPro" id="IPR011545">
    <property type="entry name" value="DEAD/DEAH_box_helicase_dom"/>
</dbReference>
<keyword evidence="3" id="KW-0347">Helicase</keyword>
<dbReference type="CDD" id="cd17917">
    <property type="entry name" value="DEXHc_RHA-like"/>
    <property type="match status" value="1"/>
</dbReference>
<feature type="compositionally biased region" description="Low complexity" evidence="6">
    <location>
        <begin position="16"/>
        <end position="30"/>
    </location>
</feature>
<keyword evidence="11" id="KW-1185">Reference proteome</keyword>
<evidence type="ECO:0000259" key="8">
    <source>
        <dbReference type="PROSITE" id="PS51192"/>
    </source>
</evidence>
<gene>
    <name evidence="10" type="ORF">UA08_07006</name>
</gene>
<dbReference type="GeneID" id="31006762"/>
<feature type="domain" description="Helicase ATP-binding" evidence="8">
    <location>
        <begin position="575"/>
        <end position="751"/>
    </location>
</feature>
<evidence type="ECO:0000256" key="1">
    <source>
        <dbReference type="ARBA" id="ARBA00022741"/>
    </source>
</evidence>
<dbReference type="InterPro" id="IPR056328">
    <property type="entry name" value="DSRM_DHX29"/>
</dbReference>
<accession>A0A225AQD3</accession>
<dbReference type="Pfam" id="PF00271">
    <property type="entry name" value="Helicase_C"/>
    <property type="match status" value="1"/>
</dbReference>
<dbReference type="SUPFAM" id="SSF54768">
    <property type="entry name" value="dsRNA-binding domain-like"/>
    <property type="match status" value="1"/>
</dbReference>
<sequence>MAPKSKGGARGGGPKPGTKQAKAAAEKSSQNTSTQQTEGEAKKPTVKQVIGGASWTGKLPVNLLSEHCQKQKWEKPEYTMNKTPSGFVSTVILSRTDPKTREKVILPPMQVPPAHKALAPRPTALEARHFAATYALFRVCSMRNMQLMLPPDYRKLWKEDFPTMKSEAIAENKAWMYEADPFLAKQQRDAAAVEMEKKKTEREKAQAKLKETGGLGSVVLGDKKTGRYWSQAPKVELGTKIRRDIEELLRGKAVWNPYGVRIPDAQRRAIVDDLSRVGFRRSHVEEAVAECKDREEALEWLLLYVPEDDLPRWSLPEGYTAGITLASGDLVRESKIKRLAAAGYPSDICAITLDKEGGNEEKAAERLQDVLTQHLQHYSPPEEFEHEDAWAEEVVTLEAIFGDRYKKISKAICEIKGDVSNLEKPVSFRFQRPSSSYPSHPPVIWVLADDLPAYIRLSTIRQAVQYALENLTGAPMIFSLVDWLETNLPEVMENPGPLRDISASSSTPVEGQTTASQLPVRSAGRNPKRSRSQLSSQSGVALRQDWESKQKMPAQIEMNRQRQSLPAWAMQEAIIQCVNSYQVTIISGETGSGKSTQSVQFVLDDLLRRDLGNVANIVCTQPRRISALGLADRVSDERCSSVGDEVGYSIRGDSKVKSGRTKITFMTTGVLLRRLQTAPESGNDIAASLSDITHVVVDEVHERSLDTDFLLALLRDILNRRKDLKVILMSATLDADIFMQYFGGPSRVGRVNIPGRTFPVDDYYVDDILRETGFGAGTSMSSEFDEGDLTKDLNIGKSLRSLGIGINYDLIASTVRYIDSQLGDDAGGILIFLPGTLEIERCLSAIRTIPNLHALPLHASLLPAEQKRVFNSPPKGKRKVIAATNVAETSITIDDIVAVIDSGRVKETSFDTKDNVVKLQEVWASQAACKQRRGRAGRVKAGKCYKLYTRNVETNMSPRPDPEIRRVPLEQLCLSVVAMNSIQDASDFLAKTLTPPETLAVEGALSLLHSIGALDNHKLTALGRHMSMIPADLRCAKLMVYGSIFSCVDACVTIAAILIARSPFVSPREKREEAAAARASFSRGGSGDLLTDLAAYQQWSERSRSAGYWQSNAWCSENFLSHQTLREISSNRAQLLTSLKDAGILPIDYKENNSNRWDRNTNNTALLQALIAGAFNPQIAQISFPDKKFAASMAGTIELDPDARTIKYFNRENGRVFIHPSSNLFTVQNYANAAYVSYFSKMETSKVFIRELTPFNAYSLLLFAGPIDLDTMGRGLIVDGWLHLRGWARIGVLVSRLRMMLDDVLAARIDNPGSSSPTSSAEGVQEESHESKVIGLVTKLVELNGLDQ</sequence>
<dbReference type="FunFam" id="3.40.50.300:FF:000868">
    <property type="entry name" value="DEAD/DEAH box helicase, putative"/>
    <property type="match status" value="1"/>
</dbReference>
<keyword evidence="4" id="KW-0067">ATP-binding</keyword>
<feature type="domain" description="Helicase C-terminal" evidence="9">
    <location>
        <begin position="810"/>
        <end position="980"/>
    </location>
</feature>
<dbReference type="GO" id="GO:0016787">
    <property type="term" value="F:hydrolase activity"/>
    <property type="evidence" value="ECO:0007669"/>
    <property type="project" value="UniProtKB-KW"/>
</dbReference>
<dbReference type="Pfam" id="PF04408">
    <property type="entry name" value="WHD_HA2"/>
    <property type="match status" value="1"/>
</dbReference>
<reference evidence="10 11" key="1">
    <citation type="submission" date="2015-06" db="EMBL/GenBank/DDBJ databases">
        <title>Talaromyces atroroseus IBT 11181 draft genome.</title>
        <authorList>
            <person name="Rasmussen K.B."/>
            <person name="Rasmussen S."/>
            <person name="Petersen B."/>
            <person name="Sicheritz-Ponten T."/>
            <person name="Mortensen U.H."/>
            <person name="Thrane U."/>
        </authorList>
    </citation>
    <scope>NUCLEOTIDE SEQUENCE [LARGE SCALE GENOMIC DNA]</scope>
    <source>
        <strain evidence="10 11">IBT 11181</strain>
    </source>
</reference>
<dbReference type="SMART" id="SM00847">
    <property type="entry name" value="HA2"/>
    <property type="match status" value="1"/>
</dbReference>
<dbReference type="InterPro" id="IPR011709">
    <property type="entry name" value="DEAD-box_helicase_OB_fold"/>
</dbReference>
<dbReference type="Gene3D" id="3.30.160.20">
    <property type="match status" value="1"/>
</dbReference>